<keyword evidence="1" id="KW-0812">Transmembrane</keyword>
<dbReference type="RefSeq" id="WP_004662789.1">
    <property type="nucleotide sequence ID" value="NZ_BMDV01000001.1"/>
</dbReference>
<organism evidence="2 3">
    <name type="scientific">Acinetobacter modestus</name>
    <dbReference type="NCBI Taxonomy" id="1776740"/>
    <lineage>
        <taxon>Bacteria</taxon>
        <taxon>Pseudomonadati</taxon>
        <taxon>Pseudomonadota</taxon>
        <taxon>Gammaproteobacteria</taxon>
        <taxon>Moraxellales</taxon>
        <taxon>Moraxellaceae</taxon>
        <taxon>Acinetobacter</taxon>
    </lineage>
</organism>
<accession>A0ABP2TXE1</accession>
<feature type="transmembrane region" description="Helical" evidence="1">
    <location>
        <begin position="7"/>
        <end position="27"/>
    </location>
</feature>
<dbReference type="Proteomes" id="UP000013190">
    <property type="component" value="Unassembled WGS sequence"/>
</dbReference>
<evidence type="ECO:0000256" key="1">
    <source>
        <dbReference type="SAM" id="Phobius"/>
    </source>
</evidence>
<proteinExistence type="predicted"/>
<reference evidence="3" key="1">
    <citation type="submission" date="2013-02" db="EMBL/GenBank/DDBJ databases">
        <title>The Genome Sequence of Acinetobacter sp. NIPH 236.</title>
        <authorList>
            <consortium name="The Broad Institute Genome Sequencing Platform"/>
            <consortium name="The Broad Institute Genome Sequencing Center for Infectious Disease"/>
            <person name="Cerqueira G."/>
            <person name="Feldgarden M."/>
            <person name="Courvalin P."/>
            <person name="Perichon B."/>
            <person name="Grillot-Courvalin C."/>
            <person name="Clermont D."/>
            <person name="Rocha E."/>
            <person name="Yoon E.-J."/>
            <person name="Nemec A."/>
            <person name="Walker B."/>
            <person name="Young S.K."/>
            <person name="Zeng Q."/>
            <person name="Gargeya S."/>
            <person name="Fitzgerald M."/>
            <person name="Haas B."/>
            <person name="Abouelleil A."/>
            <person name="Alvarado L."/>
            <person name="Arachchi H.M."/>
            <person name="Berlin A.M."/>
            <person name="Chapman S.B."/>
            <person name="Dewar J."/>
            <person name="Goldberg J."/>
            <person name="Griggs A."/>
            <person name="Gujja S."/>
            <person name="Hansen M."/>
            <person name="Howarth C."/>
            <person name="Imamovic A."/>
            <person name="Larimer J."/>
            <person name="McCowan C."/>
            <person name="Murphy C."/>
            <person name="Neiman D."/>
            <person name="Pearson M."/>
            <person name="Priest M."/>
            <person name="Roberts A."/>
            <person name="Saif S."/>
            <person name="Shea T."/>
            <person name="Sisk P."/>
            <person name="Sykes S."/>
            <person name="Wortman J."/>
            <person name="Nusbaum C."/>
            <person name="Birren B."/>
        </authorList>
    </citation>
    <scope>NUCLEOTIDE SEQUENCE [LARGE SCALE GENOMIC DNA]</scope>
    <source>
        <strain evidence="3">NIPH 236</strain>
    </source>
</reference>
<keyword evidence="1" id="KW-1133">Transmembrane helix</keyword>
<keyword evidence="1" id="KW-0472">Membrane</keyword>
<name>A0ABP2TXE1_9GAMM</name>
<evidence type="ECO:0000313" key="3">
    <source>
        <dbReference type="Proteomes" id="UP000013190"/>
    </source>
</evidence>
<evidence type="ECO:0000313" key="2">
    <source>
        <dbReference type="EMBL" id="ENU26764.1"/>
    </source>
</evidence>
<protein>
    <submittedName>
        <fullName evidence="2">Uncharacterized protein</fullName>
    </submittedName>
</protein>
<gene>
    <name evidence="2" type="ORF">F992_02313</name>
</gene>
<dbReference type="EMBL" id="APOJ01000025">
    <property type="protein sequence ID" value="ENU26764.1"/>
    <property type="molecule type" value="Genomic_DNA"/>
</dbReference>
<dbReference type="GeneID" id="92835690"/>
<keyword evidence="3" id="KW-1185">Reference proteome</keyword>
<sequence length="62" mass="6926">MKLNEKVGLLAFYTILVVAIVTLSFGMLTLDKVLIGIALSLFICALLVKSEFKIEAAFWKNY</sequence>
<feature type="transmembrane region" description="Helical" evidence="1">
    <location>
        <begin position="33"/>
        <end position="52"/>
    </location>
</feature>
<comment type="caution">
    <text evidence="2">The sequence shown here is derived from an EMBL/GenBank/DDBJ whole genome shotgun (WGS) entry which is preliminary data.</text>
</comment>
<reference evidence="2 3" key="2">
    <citation type="journal article" date="2016" name="Int. J. Syst. Evol. Microbiol.">
        <title>Taxonomy of haemolytic and/or proteolytic strains of the genus Acinetobacter with the proposal of Acinetobacter courvalinii sp. nov. (genomic species 14 sensu Bouvet &amp; Jeanjean), Acinetobacter dispersus sp. nov. (genomic species 17), Acinetobacter modestus sp. nov., Acinetobacter proteolyticus sp. nov. and Acinetobacter vivianii sp. nov.</title>
        <authorList>
            <person name="Nemec A."/>
            <person name="Radolfova-Krizova L."/>
            <person name="Maixnerova M."/>
            <person name="Vrestiakova E."/>
            <person name="Jezek P."/>
            <person name="Sedo O."/>
        </authorList>
    </citation>
    <scope>NUCLEOTIDE SEQUENCE [LARGE SCALE GENOMIC DNA]</scope>
    <source>
        <strain evidence="2 3">NIPH 236</strain>
    </source>
</reference>